<accession>A0A3G6RK34</accession>
<reference evidence="1 4" key="2">
    <citation type="submission" date="2018-11" db="EMBL/GenBank/DDBJ databases">
        <title>Proposal to divide the Flavobacteriaceae and reorganize its genera based on Amino Acid Identity values calculated from whole genome sequences.</title>
        <authorList>
            <person name="Nicholson A.C."/>
            <person name="Gulvik C.A."/>
            <person name="Whitney A.M."/>
            <person name="Humrighouse B.W."/>
            <person name="Bell M."/>
            <person name="Holmes B."/>
            <person name="Steigerwalt A.G."/>
            <person name="Villarma A."/>
            <person name="Sheth M."/>
            <person name="Batra D."/>
            <person name="Pryor J."/>
            <person name="Bernardet J.-F."/>
            <person name="Hugo C."/>
            <person name="Kampfer P."/>
            <person name="Newman J."/>
            <person name="McQuiston J.R."/>
        </authorList>
    </citation>
    <scope>NUCLEOTIDE SEQUENCE [LARGE SCALE GENOMIC DNA]</scope>
    <source>
        <strain evidence="1 4">KC_1864</strain>
    </source>
</reference>
<organism evidence="2 3">
    <name type="scientific">Chryseobacterium lactis</name>
    <dbReference type="NCBI Taxonomy" id="1241981"/>
    <lineage>
        <taxon>Bacteria</taxon>
        <taxon>Pseudomonadati</taxon>
        <taxon>Bacteroidota</taxon>
        <taxon>Flavobacteriia</taxon>
        <taxon>Flavobacteriales</taxon>
        <taxon>Weeksellaceae</taxon>
        <taxon>Chryseobacterium group</taxon>
        <taxon>Chryseobacterium</taxon>
    </lineage>
</organism>
<evidence type="ECO:0000313" key="3">
    <source>
        <dbReference type="Proteomes" id="UP000236262"/>
    </source>
</evidence>
<reference evidence="2 3" key="1">
    <citation type="submission" date="2018-01" db="EMBL/GenBank/DDBJ databases">
        <title>Draft genome sequences of Chryseobacterium lactis NCTC11390, Chryseobacterium oncorhynchi 701B-08, and Chryseobacterium viscerum 687B-08.</title>
        <authorList>
            <person name="Jeong J.-J."/>
            <person name="Lee Y.J."/>
            <person name="Park B."/>
            <person name="Choi I.-G."/>
            <person name="Kim K.D."/>
        </authorList>
    </citation>
    <scope>NUCLEOTIDE SEQUENCE [LARGE SCALE GENOMIC DNA]</scope>
    <source>
        <strain evidence="2 3">NCTC11390</strain>
    </source>
</reference>
<evidence type="ECO:0000313" key="2">
    <source>
        <dbReference type="EMBL" id="PNW11491.1"/>
    </source>
</evidence>
<dbReference type="EMBL" id="CP033924">
    <property type="protein sequence ID" value="AZA84954.1"/>
    <property type="molecule type" value="Genomic_DNA"/>
</dbReference>
<name>A0A3G6RK34_CHRLC</name>
<evidence type="ECO:0000313" key="4">
    <source>
        <dbReference type="Proteomes" id="UP000279972"/>
    </source>
</evidence>
<proteinExistence type="predicted"/>
<dbReference type="EMBL" id="PPEH01000012">
    <property type="protein sequence ID" value="PNW11491.1"/>
    <property type="molecule type" value="Genomic_DNA"/>
</dbReference>
<evidence type="ECO:0000313" key="1">
    <source>
        <dbReference type="EMBL" id="AZA84954.1"/>
    </source>
</evidence>
<dbReference type="Proteomes" id="UP000279972">
    <property type="component" value="Chromosome"/>
</dbReference>
<dbReference type="RefSeq" id="WP_103293805.1">
    <property type="nucleotide sequence ID" value="NZ_CP033924.1"/>
</dbReference>
<dbReference type="KEGG" id="clac:EG342_24950"/>
<sequence>MKTDKKSITTNHKGLQKLTESENNLDTILALHKITLEDLGTLDETNKNEFLNIMTQKLNSLKGDELENFCTQIEDIMHPRVKNELWEKNHINIMWGISVLIRENGRMPTKTEISSKTELSRQTVHKHLKEYKNSIYYTEFQEQFGILQSKIMSSVFQHAIGGDMKAAKLYLECIGALKNTSSANQQSHVNNTLIQNQNNMIQINGMILNQETIQKLKPEQLNTIEGILKTIEIKESDQI</sequence>
<gene>
    <name evidence="2" type="ORF">C1637_21990</name>
    <name evidence="1" type="ORF">EG342_24950</name>
</gene>
<dbReference type="OrthoDB" id="1454428at2"/>
<keyword evidence="4" id="KW-1185">Reference proteome</keyword>
<dbReference type="AlphaFoldDB" id="A0A3G6RK34"/>
<dbReference type="Proteomes" id="UP000236262">
    <property type="component" value="Unassembled WGS sequence"/>
</dbReference>
<protein>
    <submittedName>
        <fullName evidence="2">Uncharacterized protein</fullName>
    </submittedName>
</protein>